<dbReference type="Proteomes" id="UP000015101">
    <property type="component" value="Unassembled WGS sequence"/>
</dbReference>
<evidence type="ECO:0000259" key="1">
    <source>
        <dbReference type="PROSITE" id="PS50238"/>
    </source>
</evidence>
<proteinExistence type="predicted"/>
<dbReference type="GeneID" id="20207969"/>
<accession>T1FGM0</accession>
<reference evidence="4" key="1">
    <citation type="submission" date="2012-12" db="EMBL/GenBank/DDBJ databases">
        <authorList>
            <person name="Hellsten U."/>
            <person name="Grimwood J."/>
            <person name="Chapman J.A."/>
            <person name="Shapiro H."/>
            <person name="Aerts A."/>
            <person name="Otillar R.P."/>
            <person name="Terry A.Y."/>
            <person name="Boore J.L."/>
            <person name="Simakov O."/>
            <person name="Marletaz F."/>
            <person name="Cho S.-J."/>
            <person name="Edsinger-Gonzales E."/>
            <person name="Havlak P."/>
            <person name="Kuo D.-H."/>
            <person name="Larsson T."/>
            <person name="Lv J."/>
            <person name="Arendt D."/>
            <person name="Savage R."/>
            <person name="Osoegawa K."/>
            <person name="de Jong P."/>
            <person name="Lindberg D.R."/>
            <person name="Seaver E.C."/>
            <person name="Weisblat D.A."/>
            <person name="Putnam N.H."/>
            <person name="Grigoriev I.V."/>
            <person name="Rokhsar D.S."/>
        </authorList>
    </citation>
    <scope>NUCLEOTIDE SEQUENCE</scope>
</reference>
<dbReference type="RefSeq" id="XP_009028622.1">
    <property type="nucleotide sequence ID" value="XM_009030374.1"/>
</dbReference>
<evidence type="ECO:0000313" key="4">
    <source>
        <dbReference type="Proteomes" id="UP000015101"/>
    </source>
</evidence>
<dbReference type="EnsemblMetazoa" id="HelroT181104">
    <property type="protein sequence ID" value="HelroP181104"/>
    <property type="gene ID" value="HelroG181104"/>
</dbReference>
<dbReference type="GO" id="GO:0007165">
    <property type="term" value="P:signal transduction"/>
    <property type="evidence" value="ECO:0007669"/>
    <property type="project" value="InterPro"/>
</dbReference>
<evidence type="ECO:0000313" key="3">
    <source>
        <dbReference type="EnsemblMetazoa" id="HelroP181104"/>
    </source>
</evidence>
<name>T1FGM0_HELRO</name>
<dbReference type="STRING" id="6412.T1FGM0"/>
<dbReference type="AlphaFoldDB" id="T1FGM0"/>
<dbReference type="SUPFAM" id="SSF48350">
    <property type="entry name" value="GTPase activation domain, GAP"/>
    <property type="match status" value="1"/>
</dbReference>
<feature type="domain" description="Rho-GAP" evidence="1">
    <location>
        <begin position="179"/>
        <end position="273"/>
    </location>
</feature>
<dbReference type="PANTHER" id="PTHR23179:SF3">
    <property type="entry name" value="RHO GTPASE-ACTIVATING PROTEIN 20"/>
    <property type="match status" value="1"/>
</dbReference>
<keyword evidence="4" id="KW-1185">Reference proteome</keyword>
<dbReference type="InterPro" id="IPR000198">
    <property type="entry name" value="RhoGAP_dom"/>
</dbReference>
<dbReference type="HOGENOM" id="CLU_1020411_0_0_1"/>
<dbReference type="KEGG" id="hro:HELRODRAFT_181104"/>
<gene>
    <name evidence="3" type="primary">20207969</name>
    <name evidence="2" type="ORF">HELRODRAFT_181104</name>
</gene>
<dbReference type="CTD" id="20207969"/>
<dbReference type="InterPro" id="IPR008936">
    <property type="entry name" value="Rho_GTPase_activation_prot"/>
</dbReference>
<dbReference type="EMBL" id="AMQM01007466">
    <property type="status" value="NOT_ANNOTATED_CDS"/>
    <property type="molecule type" value="Genomic_DNA"/>
</dbReference>
<reference evidence="2 4" key="2">
    <citation type="journal article" date="2013" name="Nature">
        <title>Insights into bilaterian evolution from three spiralian genomes.</title>
        <authorList>
            <person name="Simakov O."/>
            <person name="Marletaz F."/>
            <person name="Cho S.J."/>
            <person name="Edsinger-Gonzales E."/>
            <person name="Havlak P."/>
            <person name="Hellsten U."/>
            <person name="Kuo D.H."/>
            <person name="Larsson T."/>
            <person name="Lv J."/>
            <person name="Arendt D."/>
            <person name="Savage R."/>
            <person name="Osoegawa K."/>
            <person name="de Jong P."/>
            <person name="Grimwood J."/>
            <person name="Chapman J.A."/>
            <person name="Shapiro H."/>
            <person name="Aerts A."/>
            <person name="Otillar R.P."/>
            <person name="Terry A.Y."/>
            <person name="Boore J.L."/>
            <person name="Grigoriev I.V."/>
            <person name="Lindberg D.R."/>
            <person name="Seaver E.C."/>
            <person name="Weisblat D.A."/>
            <person name="Putnam N.H."/>
            <person name="Rokhsar D.S."/>
        </authorList>
    </citation>
    <scope>NUCLEOTIDE SEQUENCE</scope>
</reference>
<sequence length="273" mass="31060">MWLTEKEVESSFEGGSQSEQSTLLIGWPTEGNVCNLFAHFSPTEKQKWFDAINRQRSKITDRNKDVVIIKLHYEDKTSGKRTKKLAVSRNDSIDDVFQKIPKEFLPNADNECKYHVCIKYVDGDTRTLTGHESLYCIQLASDLLLVSTKVEHFSIIRSKGNHVDSVIHSRKQSSQLFGCALHQLCSSNNNNLPKIIMKLLEHLYKIGPLTEGIFRVCYNYKELQTMISSLDTKLTKNDLKEEASNAINADSDVVKNMPVHMTAALFKVLHLLV</sequence>
<dbReference type="InParanoid" id="T1FGM0"/>
<dbReference type="Gene3D" id="1.10.555.10">
    <property type="entry name" value="Rho GTPase activation protein"/>
    <property type="match status" value="1"/>
</dbReference>
<evidence type="ECO:0000313" key="2">
    <source>
        <dbReference type="EMBL" id="ESN93358.1"/>
    </source>
</evidence>
<protein>
    <recommendedName>
        <fullName evidence="1">Rho-GAP domain-containing protein</fullName>
    </recommendedName>
</protein>
<dbReference type="PANTHER" id="PTHR23179">
    <property type="entry name" value="T-CELL ACTIVATION RHO GTPASE ACTIVATING PROTEIN-RELATED"/>
    <property type="match status" value="1"/>
</dbReference>
<dbReference type="PROSITE" id="PS50238">
    <property type="entry name" value="RHOGAP"/>
    <property type="match status" value="1"/>
</dbReference>
<organism evidence="3 4">
    <name type="scientific">Helobdella robusta</name>
    <name type="common">Californian leech</name>
    <dbReference type="NCBI Taxonomy" id="6412"/>
    <lineage>
        <taxon>Eukaryota</taxon>
        <taxon>Metazoa</taxon>
        <taxon>Spiralia</taxon>
        <taxon>Lophotrochozoa</taxon>
        <taxon>Annelida</taxon>
        <taxon>Clitellata</taxon>
        <taxon>Hirudinea</taxon>
        <taxon>Rhynchobdellida</taxon>
        <taxon>Glossiphoniidae</taxon>
        <taxon>Helobdella</taxon>
    </lineage>
</organism>
<reference evidence="3" key="3">
    <citation type="submission" date="2015-06" db="UniProtKB">
        <authorList>
            <consortium name="EnsemblMetazoa"/>
        </authorList>
    </citation>
    <scope>IDENTIFICATION</scope>
</reference>
<dbReference type="EMBL" id="KB097620">
    <property type="protein sequence ID" value="ESN93358.1"/>
    <property type="molecule type" value="Genomic_DNA"/>
</dbReference>